<organism evidence="1 2">
    <name type="scientific">Acinetobacter oleivorans (strain JCM 16667 / KCTC 23045 / DR1)</name>
    <dbReference type="NCBI Taxonomy" id="436717"/>
    <lineage>
        <taxon>Bacteria</taxon>
        <taxon>Pseudomonadati</taxon>
        <taxon>Pseudomonadota</taxon>
        <taxon>Gammaproteobacteria</taxon>
        <taxon>Moraxellales</taxon>
        <taxon>Moraxellaceae</taxon>
        <taxon>Acinetobacter</taxon>
    </lineage>
</organism>
<reference evidence="1 2" key="1">
    <citation type="journal article" date="2010" name="J. Bacteriol.">
        <title>Complete genome sequence of the diesel-degrading Acinetobacter sp. strain DR1.</title>
        <authorList>
            <person name="Jung J."/>
            <person name="Baek J.H."/>
            <person name="Park W."/>
        </authorList>
    </citation>
    <scope>NUCLEOTIDE SEQUENCE [LARGE SCALE GENOMIC DNA]</scope>
    <source>
        <strain evidence="2">JCM 16667 / KCTC 23045 / DR1</strain>
    </source>
</reference>
<dbReference type="AlphaFoldDB" id="A0AAN0P894"/>
<dbReference type="KEGG" id="acd:AOLE_08750"/>
<sequence>MIAQFLELEKCFKGSLGNRNMILIALEAKN</sequence>
<evidence type="ECO:0000313" key="1">
    <source>
        <dbReference type="EMBL" id="ADI90639.1"/>
    </source>
</evidence>
<evidence type="ECO:0000313" key="2">
    <source>
        <dbReference type="Proteomes" id="UP000000392"/>
    </source>
</evidence>
<protein>
    <submittedName>
        <fullName evidence="1">Uncharacterized protein</fullName>
    </submittedName>
</protein>
<accession>A0AAN0P894</accession>
<proteinExistence type="predicted"/>
<gene>
    <name evidence="1" type="ordered locus">AOLE_08750</name>
</gene>
<dbReference type="Proteomes" id="UP000000392">
    <property type="component" value="Chromosome"/>
</dbReference>
<dbReference type="EMBL" id="CP002080">
    <property type="protein sequence ID" value="ADI90639.1"/>
    <property type="molecule type" value="Genomic_DNA"/>
</dbReference>
<name>A0AAN0P894_ACISD</name>